<accession>A0AAV3RF61</accession>
<comment type="caution">
    <text evidence="2">The sequence shown here is derived from an EMBL/GenBank/DDBJ whole genome shotgun (WGS) entry which is preliminary data.</text>
</comment>
<gene>
    <name evidence="2" type="ORF">LIER_41437</name>
</gene>
<dbReference type="Proteomes" id="UP001454036">
    <property type="component" value="Unassembled WGS sequence"/>
</dbReference>
<dbReference type="EMBL" id="BAABME010025937">
    <property type="protein sequence ID" value="GAA0172992.1"/>
    <property type="molecule type" value="Genomic_DNA"/>
</dbReference>
<sequence length="90" mass="10228">MQHSRSKYSETNSQAAGNITGDSCGLTDIDSEECDTYQQNESDTLAVKSIFDRDYFNESTLKRVTKNTKYANINQRSPIEEQDPLIIKET</sequence>
<protein>
    <submittedName>
        <fullName evidence="2">Uncharacterized protein</fullName>
    </submittedName>
</protein>
<evidence type="ECO:0000313" key="2">
    <source>
        <dbReference type="EMBL" id="GAA0172992.1"/>
    </source>
</evidence>
<evidence type="ECO:0000313" key="3">
    <source>
        <dbReference type="Proteomes" id="UP001454036"/>
    </source>
</evidence>
<proteinExistence type="predicted"/>
<evidence type="ECO:0000256" key="1">
    <source>
        <dbReference type="SAM" id="MobiDB-lite"/>
    </source>
</evidence>
<keyword evidence="3" id="KW-1185">Reference proteome</keyword>
<name>A0AAV3RF61_LITER</name>
<feature type="compositionally biased region" description="Polar residues" evidence="1">
    <location>
        <begin position="7"/>
        <end position="21"/>
    </location>
</feature>
<feature type="region of interest" description="Disordered" evidence="1">
    <location>
        <begin position="1"/>
        <end position="24"/>
    </location>
</feature>
<dbReference type="AlphaFoldDB" id="A0AAV3RF61"/>
<reference evidence="2 3" key="1">
    <citation type="submission" date="2024-01" db="EMBL/GenBank/DDBJ databases">
        <title>The complete chloroplast genome sequence of Lithospermum erythrorhizon: insights into the phylogenetic relationship among Boraginaceae species and the maternal lineages of purple gromwells.</title>
        <authorList>
            <person name="Okada T."/>
            <person name="Watanabe K."/>
        </authorList>
    </citation>
    <scope>NUCLEOTIDE SEQUENCE [LARGE SCALE GENOMIC DNA]</scope>
</reference>
<organism evidence="2 3">
    <name type="scientific">Lithospermum erythrorhizon</name>
    <name type="common">Purple gromwell</name>
    <name type="synonym">Lithospermum officinale var. erythrorhizon</name>
    <dbReference type="NCBI Taxonomy" id="34254"/>
    <lineage>
        <taxon>Eukaryota</taxon>
        <taxon>Viridiplantae</taxon>
        <taxon>Streptophyta</taxon>
        <taxon>Embryophyta</taxon>
        <taxon>Tracheophyta</taxon>
        <taxon>Spermatophyta</taxon>
        <taxon>Magnoliopsida</taxon>
        <taxon>eudicotyledons</taxon>
        <taxon>Gunneridae</taxon>
        <taxon>Pentapetalae</taxon>
        <taxon>asterids</taxon>
        <taxon>lamiids</taxon>
        <taxon>Boraginales</taxon>
        <taxon>Boraginaceae</taxon>
        <taxon>Boraginoideae</taxon>
        <taxon>Lithospermeae</taxon>
        <taxon>Lithospermum</taxon>
    </lineage>
</organism>